<dbReference type="RefSeq" id="WP_130445119.1">
    <property type="nucleotide sequence ID" value="NZ_SHKR01000012.1"/>
</dbReference>
<sequence>MLKDEGLPAAFRALGETDDLTVGELPVRRLPDVLETTAYLLVAEVTRQGARFVTGAVVNDWFSLDLRVQAERLELGELPDRVRAVDGTLEVRPGHVVLRVPLRSDR</sequence>
<accession>A0A4Q7X0Q7</accession>
<reference evidence="1 2" key="1">
    <citation type="journal article" date="2015" name="Stand. Genomic Sci.">
        <title>Genomic Encyclopedia of Bacterial and Archaeal Type Strains, Phase III: the genomes of soil and plant-associated and newly described type strains.</title>
        <authorList>
            <person name="Whitman W.B."/>
            <person name="Woyke T."/>
            <person name="Klenk H.P."/>
            <person name="Zhou Y."/>
            <person name="Lilburn T.G."/>
            <person name="Beck B.J."/>
            <person name="De Vos P."/>
            <person name="Vandamme P."/>
            <person name="Eisen J.A."/>
            <person name="Garrity G."/>
            <person name="Hugenholtz P."/>
            <person name="Kyrpides N.C."/>
        </authorList>
    </citation>
    <scope>NUCLEOTIDE SEQUENCE [LARGE SCALE GENOMIC DNA]</scope>
    <source>
        <strain evidence="1 2">VKM Ac-2540</strain>
    </source>
</reference>
<dbReference type="EMBL" id="SHKR01000012">
    <property type="protein sequence ID" value="RZU16188.1"/>
    <property type="molecule type" value="Genomic_DNA"/>
</dbReference>
<comment type="caution">
    <text evidence="1">The sequence shown here is derived from an EMBL/GenBank/DDBJ whole genome shotgun (WGS) entry which is preliminary data.</text>
</comment>
<dbReference type="AlphaFoldDB" id="A0A4Q7X0Q7"/>
<dbReference type="Proteomes" id="UP000292027">
    <property type="component" value="Unassembled WGS sequence"/>
</dbReference>
<organism evidence="1 2">
    <name type="scientific">Kribbella rubisoli</name>
    <dbReference type="NCBI Taxonomy" id="3075929"/>
    <lineage>
        <taxon>Bacteria</taxon>
        <taxon>Bacillati</taxon>
        <taxon>Actinomycetota</taxon>
        <taxon>Actinomycetes</taxon>
        <taxon>Propionibacteriales</taxon>
        <taxon>Kribbellaceae</taxon>
        <taxon>Kribbella</taxon>
    </lineage>
</organism>
<gene>
    <name evidence="1" type="ORF">EV645_3738</name>
</gene>
<name>A0A4Q7X0Q7_9ACTN</name>
<protein>
    <submittedName>
        <fullName evidence="1">Uncharacterized protein</fullName>
    </submittedName>
</protein>
<proteinExistence type="predicted"/>
<evidence type="ECO:0000313" key="2">
    <source>
        <dbReference type="Proteomes" id="UP000292027"/>
    </source>
</evidence>
<evidence type="ECO:0000313" key="1">
    <source>
        <dbReference type="EMBL" id="RZU16188.1"/>
    </source>
</evidence>
<keyword evidence="2" id="KW-1185">Reference proteome</keyword>